<keyword evidence="5" id="KW-1185">Reference proteome</keyword>
<dbReference type="VEuPathDB" id="MicrosporidiaDB:G9O61_00g010860"/>
<dbReference type="OMA" id="CIESHET"/>
<dbReference type="Pfam" id="PF25390">
    <property type="entry name" value="WD40_RLD"/>
    <property type="match status" value="1"/>
</dbReference>
<dbReference type="InterPro" id="IPR009091">
    <property type="entry name" value="RCC1/BLIP-II"/>
</dbReference>
<feature type="repeat" description="RCC1" evidence="2">
    <location>
        <begin position="158"/>
        <end position="217"/>
    </location>
</feature>
<feature type="repeat" description="RCC1" evidence="2">
    <location>
        <begin position="314"/>
        <end position="362"/>
    </location>
</feature>
<evidence type="ECO:0000256" key="2">
    <source>
        <dbReference type="PROSITE-ProRule" id="PRU00235"/>
    </source>
</evidence>
<evidence type="ECO:0000313" key="4">
    <source>
        <dbReference type="EMBL" id="KKO74968.1"/>
    </source>
</evidence>
<dbReference type="PANTHER" id="PTHR22872">
    <property type="entry name" value="BTK-BINDING PROTEIN-RELATED"/>
    <property type="match status" value="1"/>
</dbReference>
<sequence>MTVYVFGSNAISQFGLGEDYTSTHIPQQIPFFDNIKIKKVKCGTIHTLVLTEDNKLFSWGCNDEYALGRSGDEFYPQEVILPEKPIDIACGTSISACITEKNNVFVWGTFRNFNGVYGFDKNTKIQKTPKKITTKFEKFKFTSIECGSNFVCLLDKNKIIWTFGSNDFNELGRRSSLRSKDSSLFPGQIFSSRKKNENHKFRLVRCGRNHALAINTDNEVYAWGSNIYGQLGIGNDHETKNKHKINISNVMDAAGGLHHSLFLTFDGKLYGAGNNDQGQLGILGKNNCHSPELIIENVKKVKSYENYSICQIDNSLFSFGISFLGGTGFEEVEILTPRKIPFEFPEILDFAVGSNFTIVVTK</sequence>
<dbReference type="EMBL" id="JPQZ01000037">
    <property type="protein sequence ID" value="KKO74968.1"/>
    <property type="molecule type" value="Genomic_DNA"/>
</dbReference>
<evidence type="ECO:0000259" key="3">
    <source>
        <dbReference type="Pfam" id="PF25390"/>
    </source>
</evidence>
<reference evidence="4 5" key="1">
    <citation type="journal article" date="2015" name="Environ. Microbiol.">
        <title>Genome analyses suggest the presence of polyploidy and recent human-driven expansions in eight global populations of the honeybee pathogen Nosema ceranae.</title>
        <authorList>
            <person name="Pelin A."/>
            <person name="Selman M."/>
            <person name="Aris-Brosou S."/>
            <person name="Farinelli L."/>
            <person name="Corradi N."/>
        </authorList>
    </citation>
    <scope>NUCLEOTIDE SEQUENCE [LARGE SCALE GENOMIC DNA]</scope>
    <source>
        <strain evidence="4 5">PA08 1199</strain>
    </source>
</reference>
<feature type="repeat" description="RCC1" evidence="2">
    <location>
        <begin position="267"/>
        <end position="314"/>
    </location>
</feature>
<dbReference type="PRINTS" id="PR00633">
    <property type="entry name" value="RCCNDNSATION"/>
</dbReference>
<gene>
    <name evidence="4" type="ORF">AAJ76_3700020505</name>
</gene>
<dbReference type="InterPro" id="IPR000408">
    <property type="entry name" value="Reg_chr_condens"/>
</dbReference>
<dbReference type="VEuPathDB" id="MicrosporidiaDB:NCER_101430"/>
<keyword evidence="1" id="KW-0677">Repeat</keyword>
<dbReference type="GeneID" id="36320296"/>
<dbReference type="Proteomes" id="UP000034350">
    <property type="component" value="Unassembled WGS sequence"/>
</dbReference>
<name>A0A0F9WPU5_9MICR</name>
<dbReference type="AlphaFoldDB" id="A0A0F9WPU5"/>
<evidence type="ECO:0000313" key="5">
    <source>
        <dbReference type="Proteomes" id="UP000034350"/>
    </source>
</evidence>
<proteinExistence type="predicted"/>
<dbReference type="RefSeq" id="XP_024330710.1">
    <property type="nucleotide sequence ID" value="XM_024475355.1"/>
</dbReference>
<comment type="caution">
    <text evidence="4">The sequence shown here is derived from an EMBL/GenBank/DDBJ whole genome shotgun (WGS) entry which is preliminary data.</text>
</comment>
<evidence type="ECO:0000256" key="1">
    <source>
        <dbReference type="ARBA" id="ARBA00022737"/>
    </source>
</evidence>
<dbReference type="Gene3D" id="2.130.10.30">
    <property type="entry name" value="Regulator of chromosome condensation 1/beta-lactamase-inhibitor protein II"/>
    <property type="match status" value="1"/>
</dbReference>
<dbReference type="PROSITE" id="PS50012">
    <property type="entry name" value="RCC1_3"/>
    <property type="match status" value="7"/>
</dbReference>
<dbReference type="InterPro" id="IPR051625">
    <property type="entry name" value="Signaling_Regulatory_Domain"/>
</dbReference>
<dbReference type="InterPro" id="IPR058923">
    <property type="entry name" value="RCC1-like_dom"/>
</dbReference>
<organism evidence="4 5">
    <name type="scientific">Vairimorpha ceranae</name>
    <dbReference type="NCBI Taxonomy" id="40302"/>
    <lineage>
        <taxon>Eukaryota</taxon>
        <taxon>Fungi</taxon>
        <taxon>Fungi incertae sedis</taxon>
        <taxon>Microsporidia</taxon>
        <taxon>Nosematidae</taxon>
        <taxon>Vairimorpha</taxon>
    </lineage>
</organism>
<feature type="repeat" description="RCC1" evidence="2">
    <location>
        <begin position="218"/>
        <end position="266"/>
    </location>
</feature>
<dbReference type="SUPFAM" id="SSF50985">
    <property type="entry name" value="RCC1/BLIP-II"/>
    <property type="match status" value="1"/>
</dbReference>
<dbReference type="OrthoDB" id="61110at2759"/>
<protein>
    <submittedName>
        <fullName evidence="4">Alpha-tubulin suppressor-like protein</fullName>
    </submittedName>
</protein>
<dbReference type="PROSITE" id="PS00626">
    <property type="entry name" value="RCC1_2"/>
    <property type="match status" value="1"/>
</dbReference>
<feature type="repeat" description="RCC1" evidence="2">
    <location>
        <begin position="102"/>
        <end position="157"/>
    </location>
</feature>
<feature type="repeat" description="RCC1" evidence="2">
    <location>
        <begin position="1"/>
        <end position="53"/>
    </location>
</feature>
<feature type="repeat" description="RCC1" evidence="2">
    <location>
        <begin position="54"/>
        <end position="101"/>
    </location>
</feature>
<dbReference type="VEuPathDB" id="MicrosporidiaDB:AAJ76_3700020505"/>
<feature type="domain" description="RCC1-like" evidence="3">
    <location>
        <begin position="2"/>
        <end position="359"/>
    </location>
</feature>
<accession>A0A0F9WPU5</accession>